<dbReference type="EMBL" id="CAXITT010000331">
    <property type="protein sequence ID" value="CAL1539193.1"/>
    <property type="molecule type" value="Genomic_DNA"/>
</dbReference>
<dbReference type="InterPro" id="IPR036179">
    <property type="entry name" value="Ig-like_dom_sf"/>
</dbReference>
<evidence type="ECO:0000256" key="2">
    <source>
        <dbReference type="ARBA" id="ARBA00023157"/>
    </source>
</evidence>
<reference evidence="7 8" key="1">
    <citation type="submission" date="2024-04" db="EMBL/GenBank/DDBJ databases">
        <authorList>
            <consortium name="Genoscope - CEA"/>
            <person name="William W."/>
        </authorList>
    </citation>
    <scope>NUCLEOTIDE SEQUENCE [LARGE SCALE GENOMIC DNA]</scope>
</reference>
<keyword evidence="4" id="KW-0812">Transmembrane</keyword>
<organism evidence="7 8">
    <name type="scientific">Lymnaea stagnalis</name>
    <name type="common">Great pond snail</name>
    <name type="synonym">Helix stagnalis</name>
    <dbReference type="NCBI Taxonomy" id="6523"/>
    <lineage>
        <taxon>Eukaryota</taxon>
        <taxon>Metazoa</taxon>
        <taxon>Spiralia</taxon>
        <taxon>Lophotrochozoa</taxon>
        <taxon>Mollusca</taxon>
        <taxon>Gastropoda</taxon>
        <taxon>Heterobranchia</taxon>
        <taxon>Euthyneura</taxon>
        <taxon>Panpulmonata</taxon>
        <taxon>Hygrophila</taxon>
        <taxon>Lymnaeoidea</taxon>
        <taxon>Lymnaeidae</taxon>
        <taxon>Lymnaea</taxon>
    </lineage>
</organism>
<dbReference type="SMART" id="SM00409">
    <property type="entry name" value="IG"/>
    <property type="match status" value="2"/>
</dbReference>
<dbReference type="GO" id="GO:0008046">
    <property type="term" value="F:axon guidance receptor activity"/>
    <property type="evidence" value="ECO:0007669"/>
    <property type="project" value="TreeGrafter"/>
</dbReference>
<feature type="domain" description="Ig-like" evidence="6">
    <location>
        <begin position="109"/>
        <end position="199"/>
    </location>
</feature>
<dbReference type="Proteomes" id="UP001497497">
    <property type="component" value="Unassembled WGS sequence"/>
</dbReference>
<dbReference type="InterPro" id="IPR013783">
    <property type="entry name" value="Ig-like_fold"/>
</dbReference>
<keyword evidence="4" id="KW-0472">Membrane</keyword>
<dbReference type="Pfam" id="PF07679">
    <property type="entry name" value="I-set"/>
    <property type="match status" value="2"/>
</dbReference>
<dbReference type="AlphaFoldDB" id="A0AAV2HZN0"/>
<comment type="caution">
    <text evidence="7">The sequence shown here is derived from an EMBL/GenBank/DDBJ whole genome shotgun (WGS) entry which is preliminary data.</text>
</comment>
<dbReference type="GO" id="GO:0007156">
    <property type="term" value="P:homophilic cell adhesion via plasma membrane adhesion molecules"/>
    <property type="evidence" value="ECO:0007669"/>
    <property type="project" value="TreeGrafter"/>
</dbReference>
<evidence type="ECO:0000259" key="6">
    <source>
        <dbReference type="PROSITE" id="PS50835"/>
    </source>
</evidence>
<gene>
    <name evidence="7" type="ORF">GSLYS_00013012001</name>
</gene>
<dbReference type="PANTHER" id="PTHR45080:SF8">
    <property type="entry name" value="IG-LIKE DOMAIN-CONTAINING PROTEIN"/>
    <property type="match status" value="1"/>
</dbReference>
<feature type="signal peptide" evidence="5">
    <location>
        <begin position="1"/>
        <end position="21"/>
    </location>
</feature>
<evidence type="ECO:0000256" key="5">
    <source>
        <dbReference type="SAM" id="SignalP"/>
    </source>
</evidence>
<dbReference type="GO" id="GO:0050808">
    <property type="term" value="P:synapse organization"/>
    <property type="evidence" value="ECO:0007669"/>
    <property type="project" value="TreeGrafter"/>
</dbReference>
<dbReference type="PANTHER" id="PTHR45080">
    <property type="entry name" value="CONTACTIN 5"/>
    <property type="match status" value="1"/>
</dbReference>
<dbReference type="GO" id="GO:0043025">
    <property type="term" value="C:neuronal cell body"/>
    <property type="evidence" value="ECO:0007669"/>
    <property type="project" value="TreeGrafter"/>
</dbReference>
<evidence type="ECO:0000256" key="3">
    <source>
        <dbReference type="ARBA" id="ARBA00023319"/>
    </source>
</evidence>
<accession>A0AAV2HZN0</accession>
<dbReference type="Gene3D" id="2.60.40.10">
    <property type="entry name" value="Immunoglobulins"/>
    <property type="match status" value="2"/>
</dbReference>
<dbReference type="SMART" id="SM00408">
    <property type="entry name" value="IGc2"/>
    <property type="match status" value="2"/>
</dbReference>
<protein>
    <recommendedName>
        <fullName evidence="6">Ig-like domain-containing protein</fullName>
    </recommendedName>
</protein>
<evidence type="ECO:0000256" key="4">
    <source>
        <dbReference type="SAM" id="Phobius"/>
    </source>
</evidence>
<dbReference type="InterPro" id="IPR013098">
    <property type="entry name" value="Ig_I-set"/>
</dbReference>
<keyword evidence="4" id="KW-1133">Transmembrane helix</keyword>
<keyword evidence="1 5" id="KW-0732">Signal</keyword>
<dbReference type="CDD" id="cd00096">
    <property type="entry name" value="Ig"/>
    <property type="match status" value="2"/>
</dbReference>
<keyword evidence="3" id="KW-0393">Immunoglobulin domain</keyword>
<name>A0AAV2HZN0_LYMST</name>
<feature type="transmembrane region" description="Helical" evidence="4">
    <location>
        <begin position="208"/>
        <end position="230"/>
    </location>
</feature>
<dbReference type="FunFam" id="2.60.40.10:FF:000032">
    <property type="entry name" value="palladin isoform X1"/>
    <property type="match status" value="1"/>
</dbReference>
<dbReference type="GO" id="GO:0005886">
    <property type="term" value="C:plasma membrane"/>
    <property type="evidence" value="ECO:0007669"/>
    <property type="project" value="TreeGrafter"/>
</dbReference>
<evidence type="ECO:0000256" key="1">
    <source>
        <dbReference type="ARBA" id="ARBA00022729"/>
    </source>
</evidence>
<keyword evidence="8" id="KW-1185">Reference proteome</keyword>
<evidence type="ECO:0000313" key="8">
    <source>
        <dbReference type="Proteomes" id="UP001497497"/>
    </source>
</evidence>
<feature type="chain" id="PRO_5043438619" description="Ig-like domain-containing protein" evidence="5">
    <location>
        <begin position="22"/>
        <end position="265"/>
    </location>
</feature>
<dbReference type="InterPro" id="IPR050958">
    <property type="entry name" value="Cell_Adh-Cytoskel_Orgn"/>
</dbReference>
<evidence type="ECO:0000313" key="7">
    <source>
        <dbReference type="EMBL" id="CAL1539193.1"/>
    </source>
</evidence>
<dbReference type="InterPro" id="IPR007110">
    <property type="entry name" value="Ig-like_dom"/>
</dbReference>
<dbReference type="SUPFAM" id="SSF48726">
    <property type="entry name" value="Immunoglobulin"/>
    <property type="match status" value="2"/>
</dbReference>
<proteinExistence type="predicted"/>
<dbReference type="PROSITE" id="PS50835">
    <property type="entry name" value="IG_LIKE"/>
    <property type="match status" value="2"/>
</dbReference>
<keyword evidence="2" id="KW-1015">Disulfide bond</keyword>
<dbReference type="InterPro" id="IPR003599">
    <property type="entry name" value="Ig_sub"/>
</dbReference>
<dbReference type="GO" id="GO:0030424">
    <property type="term" value="C:axon"/>
    <property type="evidence" value="ECO:0007669"/>
    <property type="project" value="TreeGrafter"/>
</dbReference>
<dbReference type="InterPro" id="IPR003598">
    <property type="entry name" value="Ig_sub2"/>
</dbReference>
<sequence length="265" mass="29159">MDNIYFITILVAFIAAPLARAENEVGGSIFYFGNKTATLSCNITSGGSTPVTWYFQNTSLKETGDRYTMTGTPSTPVLEIKKPTRDDAGQYTANFGTTANCTVNYTAAPLVLDMVKSMSVEKDDDLDIVCDIRGYPPAEVVWQRNGVNLTESALIQLRDYNGHINAQLYIEDVQYSDEGTYTCIAYSHLFNSSSTKSLVVRVKNPIAWVWPLIGIIVEIVLLGIVIFICAKLDKRRAIRADFNDTNQSVGQGHGGARKHGGDKHD</sequence>
<feature type="domain" description="Ig-like" evidence="6">
    <location>
        <begin position="17"/>
        <end position="92"/>
    </location>
</feature>